<evidence type="ECO:0000313" key="2">
    <source>
        <dbReference type="Proteomes" id="UP000196027"/>
    </source>
</evidence>
<dbReference type="EMBL" id="CP021425">
    <property type="protein sequence ID" value="ARU56967.1"/>
    <property type="molecule type" value="Genomic_DNA"/>
</dbReference>
<organism evidence="1 2">
    <name type="scientific">Oleiphilus messinensis</name>
    <dbReference type="NCBI Taxonomy" id="141451"/>
    <lineage>
        <taxon>Bacteria</taxon>
        <taxon>Pseudomonadati</taxon>
        <taxon>Pseudomonadota</taxon>
        <taxon>Gammaproteobacteria</taxon>
        <taxon>Oceanospirillales</taxon>
        <taxon>Oleiphilaceae</taxon>
        <taxon>Oleiphilus</taxon>
    </lineage>
</organism>
<sequence length="53" mass="6072">MDVELQGDFLNFGSGPEIRQTRQDWHAGFSSLACTSELGQLFYQSLSNRFMRV</sequence>
<gene>
    <name evidence="1" type="ORF">OLMES_2923</name>
</gene>
<proteinExistence type="predicted"/>
<protein>
    <submittedName>
        <fullName evidence="1">Uncharacterized protein</fullName>
    </submittedName>
</protein>
<reference evidence="1 2" key="1">
    <citation type="submission" date="2017-05" db="EMBL/GenBank/DDBJ databases">
        <title>Genomic insights into alkan degradation activity of Oleiphilus messinensis.</title>
        <authorList>
            <person name="Kozyavkin S.A."/>
            <person name="Slesarev A.I."/>
            <person name="Golyshin P.N."/>
            <person name="Korzhenkov A."/>
            <person name="Golyshina O.N."/>
            <person name="Toshchakov S.V."/>
        </authorList>
    </citation>
    <scope>NUCLEOTIDE SEQUENCE [LARGE SCALE GENOMIC DNA]</scope>
    <source>
        <strain evidence="1 2">ME102</strain>
    </source>
</reference>
<dbReference type="KEGG" id="ome:OLMES_2923"/>
<accession>A0A1Y0I8X0</accession>
<dbReference type="Proteomes" id="UP000196027">
    <property type="component" value="Chromosome"/>
</dbReference>
<dbReference type="AlphaFoldDB" id="A0A1Y0I8X0"/>
<evidence type="ECO:0000313" key="1">
    <source>
        <dbReference type="EMBL" id="ARU56967.1"/>
    </source>
</evidence>
<name>A0A1Y0I8X0_9GAMM</name>
<keyword evidence="2" id="KW-1185">Reference proteome</keyword>